<keyword evidence="2" id="KW-1185">Reference proteome</keyword>
<protein>
    <submittedName>
        <fullName evidence="1">Uncharacterized protein</fullName>
    </submittedName>
</protein>
<evidence type="ECO:0000313" key="2">
    <source>
        <dbReference type="Proteomes" id="UP000187172"/>
    </source>
</evidence>
<dbReference type="AlphaFoldDB" id="A0A1R1DYT2"/>
<dbReference type="Proteomes" id="UP000187172">
    <property type="component" value="Unassembled WGS sequence"/>
</dbReference>
<organism evidence="1 2">
    <name type="scientific">Paenibacillus rhizosphaerae</name>
    <dbReference type="NCBI Taxonomy" id="297318"/>
    <lineage>
        <taxon>Bacteria</taxon>
        <taxon>Bacillati</taxon>
        <taxon>Bacillota</taxon>
        <taxon>Bacilli</taxon>
        <taxon>Bacillales</taxon>
        <taxon>Paenibacillaceae</taxon>
        <taxon>Paenibacillus</taxon>
    </lineage>
</organism>
<evidence type="ECO:0000313" key="1">
    <source>
        <dbReference type="EMBL" id="OMF44753.1"/>
    </source>
</evidence>
<sequence>MANELVSITENASYSAIQVKLLFIRPDSKLGHEKTENEKKPFEDIFITNEALKGFVKQNFLNFDHDD</sequence>
<gene>
    <name evidence="1" type="ORF">BK138_34505</name>
</gene>
<name>A0A1R1DYT2_9BACL</name>
<accession>A0A1R1DYT2</accession>
<dbReference type="STRING" id="297318.BK138_34505"/>
<comment type="caution">
    <text evidence="1">The sequence shown here is derived from an EMBL/GenBank/DDBJ whole genome shotgun (WGS) entry which is preliminary data.</text>
</comment>
<dbReference type="EMBL" id="MRTP01000025">
    <property type="protein sequence ID" value="OMF44753.1"/>
    <property type="molecule type" value="Genomic_DNA"/>
</dbReference>
<reference evidence="1 2" key="1">
    <citation type="submission" date="2016-11" db="EMBL/GenBank/DDBJ databases">
        <title>Paenibacillus species isolates.</title>
        <authorList>
            <person name="Beno S.M."/>
        </authorList>
    </citation>
    <scope>NUCLEOTIDE SEQUENCE [LARGE SCALE GENOMIC DNA]</scope>
    <source>
        <strain evidence="1 2">FSL R5-0378</strain>
    </source>
</reference>
<proteinExistence type="predicted"/>